<dbReference type="InterPro" id="IPR056884">
    <property type="entry name" value="NPHP3-like_N"/>
</dbReference>
<dbReference type="PROSITE" id="PS50294">
    <property type="entry name" value="WD_REPEATS_REGION"/>
    <property type="match status" value="2"/>
</dbReference>
<dbReference type="CDD" id="cd00200">
    <property type="entry name" value="WD40"/>
    <property type="match status" value="1"/>
</dbReference>
<dbReference type="Pfam" id="PF00400">
    <property type="entry name" value="WD40"/>
    <property type="match status" value="3"/>
</dbReference>
<dbReference type="InterPro" id="IPR011047">
    <property type="entry name" value="Quinoprotein_ADH-like_sf"/>
</dbReference>
<dbReference type="InterPro" id="IPR036322">
    <property type="entry name" value="WD40_repeat_dom_sf"/>
</dbReference>
<feature type="domain" description="NACHT" evidence="5">
    <location>
        <begin position="387"/>
        <end position="537"/>
    </location>
</feature>
<dbReference type="VEuPathDB" id="FungiDB:ASPSYDRAFT_33624"/>
<evidence type="ECO:0000256" key="4">
    <source>
        <dbReference type="SAM" id="MobiDB-lite"/>
    </source>
</evidence>
<dbReference type="PANTHER" id="PTHR19879:SF9">
    <property type="entry name" value="TRANSCRIPTION INITIATION FACTOR TFIID SUBUNIT 5"/>
    <property type="match status" value="1"/>
</dbReference>
<evidence type="ECO:0000256" key="3">
    <source>
        <dbReference type="PROSITE-ProRule" id="PRU00221"/>
    </source>
</evidence>
<feature type="compositionally biased region" description="Basic and acidic residues" evidence="4">
    <location>
        <begin position="17"/>
        <end position="27"/>
    </location>
</feature>
<keyword evidence="1 3" id="KW-0853">WD repeat</keyword>
<protein>
    <recommendedName>
        <fullName evidence="5">NACHT domain-containing protein</fullName>
    </recommendedName>
</protein>
<dbReference type="GeneID" id="63761193"/>
<dbReference type="PROSITE" id="PS50082">
    <property type="entry name" value="WD_REPEATS_2"/>
    <property type="match status" value="3"/>
</dbReference>
<reference evidence="7" key="1">
    <citation type="journal article" date="2017" name="Genome Biol.">
        <title>Comparative genomics reveals high biological diversity and specific adaptations in the industrially and medically important fungal genus Aspergillus.</title>
        <authorList>
            <person name="de Vries R.P."/>
            <person name="Riley R."/>
            <person name="Wiebenga A."/>
            <person name="Aguilar-Osorio G."/>
            <person name="Amillis S."/>
            <person name="Uchima C.A."/>
            <person name="Anderluh G."/>
            <person name="Asadollahi M."/>
            <person name="Askin M."/>
            <person name="Barry K."/>
            <person name="Battaglia E."/>
            <person name="Bayram O."/>
            <person name="Benocci T."/>
            <person name="Braus-Stromeyer S.A."/>
            <person name="Caldana C."/>
            <person name="Canovas D."/>
            <person name="Cerqueira G.C."/>
            <person name="Chen F."/>
            <person name="Chen W."/>
            <person name="Choi C."/>
            <person name="Clum A."/>
            <person name="Dos Santos R.A."/>
            <person name="Damasio A.R."/>
            <person name="Diallinas G."/>
            <person name="Emri T."/>
            <person name="Fekete E."/>
            <person name="Flipphi M."/>
            <person name="Freyberg S."/>
            <person name="Gallo A."/>
            <person name="Gournas C."/>
            <person name="Habgood R."/>
            <person name="Hainaut M."/>
            <person name="Harispe M.L."/>
            <person name="Henrissat B."/>
            <person name="Hilden K.S."/>
            <person name="Hope R."/>
            <person name="Hossain A."/>
            <person name="Karabika E."/>
            <person name="Karaffa L."/>
            <person name="Karanyi Z."/>
            <person name="Krasevec N."/>
            <person name="Kuo A."/>
            <person name="Kusch H."/>
            <person name="LaButti K."/>
            <person name="Lagendijk E.L."/>
            <person name="Lapidus A."/>
            <person name="Levasseur A."/>
            <person name="Lindquist E."/>
            <person name="Lipzen A."/>
            <person name="Logrieco A.F."/>
            <person name="MacCabe A."/>
            <person name="Maekelae M.R."/>
            <person name="Malavazi I."/>
            <person name="Melin P."/>
            <person name="Meyer V."/>
            <person name="Mielnichuk N."/>
            <person name="Miskei M."/>
            <person name="Molnar A.P."/>
            <person name="Mule G."/>
            <person name="Ngan C.Y."/>
            <person name="Orejas M."/>
            <person name="Orosz E."/>
            <person name="Ouedraogo J.P."/>
            <person name="Overkamp K.M."/>
            <person name="Park H.-S."/>
            <person name="Perrone G."/>
            <person name="Piumi F."/>
            <person name="Punt P.J."/>
            <person name="Ram A.F."/>
            <person name="Ramon A."/>
            <person name="Rauscher S."/>
            <person name="Record E."/>
            <person name="Riano-Pachon D.M."/>
            <person name="Robert V."/>
            <person name="Roehrig J."/>
            <person name="Ruller R."/>
            <person name="Salamov A."/>
            <person name="Salih N.S."/>
            <person name="Samson R.A."/>
            <person name="Sandor E."/>
            <person name="Sanguinetti M."/>
            <person name="Schuetze T."/>
            <person name="Sepcic K."/>
            <person name="Shelest E."/>
            <person name="Sherlock G."/>
            <person name="Sophianopoulou V."/>
            <person name="Squina F.M."/>
            <person name="Sun H."/>
            <person name="Susca A."/>
            <person name="Todd R.B."/>
            <person name="Tsang A."/>
            <person name="Unkles S.E."/>
            <person name="van de Wiele N."/>
            <person name="van Rossen-Uffink D."/>
            <person name="Oliveira J.V."/>
            <person name="Vesth T.C."/>
            <person name="Visser J."/>
            <person name="Yu J.-H."/>
            <person name="Zhou M."/>
            <person name="Andersen M.R."/>
            <person name="Archer D.B."/>
            <person name="Baker S.E."/>
            <person name="Benoit I."/>
            <person name="Brakhage A.A."/>
            <person name="Braus G.H."/>
            <person name="Fischer R."/>
            <person name="Frisvad J.C."/>
            <person name="Goldman G.H."/>
            <person name="Houbraken J."/>
            <person name="Oakley B."/>
            <person name="Pocsi I."/>
            <person name="Scazzocchio C."/>
            <person name="Seiboth B."/>
            <person name="vanKuyk P.A."/>
            <person name="Wortman J."/>
            <person name="Dyer P.S."/>
            <person name="Grigoriev I.V."/>
        </authorList>
    </citation>
    <scope>NUCLEOTIDE SEQUENCE [LARGE SCALE GENOMIC DNA]</scope>
    <source>
        <strain evidence="7">CBS 593.65</strain>
    </source>
</reference>
<dbReference type="Proteomes" id="UP000184356">
    <property type="component" value="Unassembled WGS sequence"/>
</dbReference>
<accession>A0A1L9TB51</accession>
<feature type="compositionally biased region" description="Polar residues" evidence="4">
    <location>
        <begin position="28"/>
        <end position="41"/>
    </location>
</feature>
<dbReference type="InterPro" id="IPR027417">
    <property type="entry name" value="P-loop_NTPase"/>
</dbReference>
<dbReference type="Pfam" id="PF24883">
    <property type="entry name" value="NPHP3_N"/>
    <property type="match status" value="1"/>
</dbReference>
<evidence type="ECO:0000313" key="7">
    <source>
        <dbReference type="Proteomes" id="UP000184356"/>
    </source>
</evidence>
<keyword evidence="2" id="KW-0677">Repeat</keyword>
<keyword evidence="7" id="KW-1185">Reference proteome</keyword>
<dbReference type="STRING" id="1036612.A0A1L9TB51"/>
<dbReference type="InterPro" id="IPR015943">
    <property type="entry name" value="WD40/YVTN_repeat-like_dom_sf"/>
</dbReference>
<feature type="repeat" description="WD" evidence="3">
    <location>
        <begin position="1220"/>
        <end position="1260"/>
    </location>
</feature>
<dbReference type="InterPro" id="IPR001680">
    <property type="entry name" value="WD40_rpt"/>
</dbReference>
<dbReference type="PANTHER" id="PTHR19879">
    <property type="entry name" value="TRANSCRIPTION INITIATION FACTOR TFIID"/>
    <property type="match status" value="1"/>
</dbReference>
<proteinExistence type="predicted"/>
<dbReference type="SUPFAM" id="SSF50998">
    <property type="entry name" value="Quinoprotein alcohol dehydrogenase-like"/>
    <property type="match status" value="1"/>
</dbReference>
<feature type="region of interest" description="Disordered" evidence="4">
    <location>
        <begin position="1"/>
        <end position="57"/>
    </location>
</feature>
<evidence type="ECO:0000313" key="6">
    <source>
        <dbReference type="EMBL" id="OJJ56543.1"/>
    </source>
</evidence>
<dbReference type="Gene3D" id="2.130.10.10">
    <property type="entry name" value="YVTN repeat-like/Quinoprotein amine dehydrogenase"/>
    <property type="match status" value="3"/>
</dbReference>
<evidence type="ECO:0000256" key="2">
    <source>
        <dbReference type="ARBA" id="ARBA00022737"/>
    </source>
</evidence>
<sequence>MGLSKIFPSRKWRQEKHKAEQGADSKPTESTSQAQNQSKNENPPALPTVANVSDNPEITTSERVWNRAYDELAADSETAGLVEAYMKILPKAIDPDASATDELSLETDDPVQRQVILKSAVDRGRARIDKSIKATNVVGSALGFINEIKGVIDLAVSGVPQAALPWAGVCVGLQFFTNSAQASQTQMSGLSYVITRMNWYCQLTNYLLDEDKIDPRGRSHRDLLQELEGRIVTLYKALLKFQIKSACSYQKNQAWVFLKNTINWDNWDGELQAAKDAELALDKDTKSYLDVNSNRALTGLAQQGQESQRILGDFHQTVKDYFLAQQRTERSKQETDVLQDIYVIDPDAVKEDIARRNDELLPAAYKWILNTSEYQGFTDWSDPDAARVLWVNGPTGTGKSMLMIGILNELAEQSSSLAPGLSYFFFESGEPHQTRPMDALRSLVWMLLIQQPNLFPHVFDSCRNAKPGHFDNPRMFWGLAKAFQNMLADKSLGRVYLALDALDECDDGGPGIRDIQKVIQDALKNTKKARWILSSRPEVDMFRKLKIHVNPASIIGLDVQSRPEPVNAYIEFKLCQLKDEFDYDKAALQQMSTEIHERAQNTFLWVSLIFKGIFKDEMSQARAIAYIQGTPSDLTAVYDKLMAKIEHEEPYERKCCVEVLAVSCLSSRPLSSSEIHLLADLPVDIKTREILPRCGSFLAIKDDTVRVIHKSARDYLNKYMESHSKAGGVNQRHIDMGIRSISEMSKVLKRNIHNISQDTPSKDVLVPKDSPLTSLRYSCEFGLGHLCKGEGGPMNDKDIIDFLDVHFLHWLESLSLIQRLPSALLCISQLLAKFRSHENSRFAAFLEDAHRFLKRNLSIIEETPLQAYAAALALSPAKSCVRMQYWHERLPFIKDVKGVRDEWDPCLMTIQTSEGTKKLELSPDGQTLASFWRKFEIGSESPAARVFLWDTDTGACKNTLMIPVSNAPAPVSMVFSLDSKTLFTVCEQEVCLWDVLTAEDMERFDLPGIVPTAAAFSPDCTALAFAQEGTIEIWDLATKSSKRTIDTESTYVQDIDFSLDGVTLAAVLADYSVGIWDTTDGSCKPTLLPHDNFPAFINVSPDGKTLSTTTVPDGTMRLWDVAAGTCREISGAEFGDARFVRGVFFPNGKDMALLTGDLGTTGACRFDVVDVASRSKIRPLGFGASSSLVAFSGDGSVMVTASLLGLIHFYDTTSQIKQNPIGHDRRVTSVKPLPEGKLATASHDKTVKLWNVEDKSWERTLVGHDYEIGGLALSPDGKTLASGAINGDIRIWDTATGACKQTLGIFENDEKLTRYSIIRSLTFSPTGSLLIGGKANGMLKIWDTTTWECKYEFEASRELAGAAISRDDKILFVGAFQGEDTVWDVTTKSRKQLGETGRETIRVAISSDGNLLAAGRVDHVQVWDATGSDYQSVTEIQTKTYTRKLAFSRDDSYLIMDDGFHEVVSGVPDDNPDPDLSQIEMSLDESWWVVRGGRRMLQLPPDYHKLFLVVSNPGNTLILADDSGQIVLFELSES</sequence>
<dbReference type="OrthoDB" id="674604at2759"/>
<name>A0A1L9TB51_9EURO</name>
<dbReference type="SUPFAM" id="SSF52540">
    <property type="entry name" value="P-loop containing nucleoside triphosphate hydrolases"/>
    <property type="match status" value="1"/>
</dbReference>
<evidence type="ECO:0000259" key="5">
    <source>
        <dbReference type="PROSITE" id="PS50837"/>
    </source>
</evidence>
<dbReference type="SUPFAM" id="SSF50978">
    <property type="entry name" value="WD40 repeat-like"/>
    <property type="match status" value="1"/>
</dbReference>
<gene>
    <name evidence="6" type="ORF">ASPSYDRAFT_33624</name>
</gene>
<dbReference type="Pfam" id="PF17100">
    <property type="entry name" value="NACHT_N"/>
    <property type="match status" value="1"/>
</dbReference>
<dbReference type="RefSeq" id="XP_040700349.1">
    <property type="nucleotide sequence ID" value="XM_040845120.1"/>
</dbReference>
<evidence type="ECO:0000256" key="1">
    <source>
        <dbReference type="ARBA" id="ARBA00022574"/>
    </source>
</evidence>
<organism evidence="6 7">
    <name type="scientific">Aspergillus sydowii CBS 593.65</name>
    <dbReference type="NCBI Taxonomy" id="1036612"/>
    <lineage>
        <taxon>Eukaryota</taxon>
        <taxon>Fungi</taxon>
        <taxon>Dikarya</taxon>
        <taxon>Ascomycota</taxon>
        <taxon>Pezizomycotina</taxon>
        <taxon>Eurotiomycetes</taxon>
        <taxon>Eurotiomycetidae</taxon>
        <taxon>Eurotiales</taxon>
        <taxon>Aspergillaceae</taxon>
        <taxon>Aspergillus</taxon>
        <taxon>Aspergillus subgen. Nidulantes</taxon>
    </lineage>
</organism>
<dbReference type="Gene3D" id="3.40.50.300">
    <property type="entry name" value="P-loop containing nucleotide triphosphate hydrolases"/>
    <property type="match status" value="1"/>
</dbReference>
<dbReference type="EMBL" id="KV878590">
    <property type="protein sequence ID" value="OJJ56543.1"/>
    <property type="molecule type" value="Genomic_DNA"/>
</dbReference>
<feature type="repeat" description="WD" evidence="3">
    <location>
        <begin position="1318"/>
        <end position="1352"/>
    </location>
</feature>
<dbReference type="PROSITE" id="PS00678">
    <property type="entry name" value="WD_REPEATS_1"/>
    <property type="match status" value="3"/>
</dbReference>
<dbReference type="PROSITE" id="PS50837">
    <property type="entry name" value="NACHT"/>
    <property type="match status" value="1"/>
</dbReference>
<feature type="repeat" description="WD" evidence="3">
    <location>
        <begin position="1261"/>
        <end position="1302"/>
    </location>
</feature>
<dbReference type="InterPro" id="IPR031359">
    <property type="entry name" value="NACHT_N"/>
</dbReference>
<dbReference type="InterPro" id="IPR007111">
    <property type="entry name" value="NACHT_NTPase"/>
</dbReference>
<dbReference type="SMART" id="SM00320">
    <property type="entry name" value="WD40"/>
    <property type="match status" value="10"/>
</dbReference>
<dbReference type="InterPro" id="IPR019775">
    <property type="entry name" value="WD40_repeat_CS"/>
</dbReference>